<keyword evidence="1" id="KW-0732">Signal</keyword>
<proteinExistence type="predicted"/>
<keyword evidence="3" id="KW-1185">Reference proteome</keyword>
<dbReference type="EMBL" id="JADEWZ010000009">
    <property type="protein sequence ID" value="MBE9115749.1"/>
    <property type="molecule type" value="Genomic_DNA"/>
</dbReference>
<dbReference type="RefSeq" id="WP_194028844.1">
    <property type="nucleotide sequence ID" value="NZ_JADEWZ010000009.1"/>
</dbReference>
<evidence type="ECO:0000256" key="1">
    <source>
        <dbReference type="SAM" id="SignalP"/>
    </source>
</evidence>
<sequence length="144" mass="15824">MNQTIKLSAIAVFSVFASAAIAQAQVQVYSNTFELIDFQSIPDAFDEEYSEFSGEAFDRGRLFGPVQSLVGLPLFPDTSISRDLNDVHKLYVELLNAQNTSGPILRTPDLPNPFSSTLLSNPAYFGTRTVVPGSEFIFEVAPIR</sequence>
<evidence type="ECO:0008006" key="4">
    <source>
        <dbReference type="Google" id="ProtNLM"/>
    </source>
</evidence>
<feature type="chain" id="PRO_5035244273" description="PEP-CTERM sorting domain-containing protein" evidence="1">
    <location>
        <begin position="25"/>
        <end position="144"/>
    </location>
</feature>
<name>A0A8J7DVD5_9CYAN</name>
<feature type="signal peptide" evidence="1">
    <location>
        <begin position="1"/>
        <end position="24"/>
    </location>
</feature>
<gene>
    <name evidence="2" type="ORF">IQ249_07575</name>
</gene>
<organism evidence="2 3">
    <name type="scientific">Lusitaniella coriacea LEGE 07157</name>
    <dbReference type="NCBI Taxonomy" id="945747"/>
    <lineage>
        <taxon>Bacteria</taxon>
        <taxon>Bacillati</taxon>
        <taxon>Cyanobacteriota</taxon>
        <taxon>Cyanophyceae</taxon>
        <taxon>Spirulinales</taxon>
        <taxon>Lusitaniellaceae</taxon>
        <taxon>Lusitaniella</taxon>
    </lineage>
</organism>
<evidence type="ECO:0000313" key="2">
    <source>
        <dbReference type="EMBL" id="MBE9115749.1"/>
    </source>
</evidence>
<protein>
    <recommendedName>
        <fullName evidence="4">PEP-CTERM sorting domain-containing protein</fullName>
    </recommendedName>
</protein>
<accession>A0A8J7DVD5</accession>
<reference evidence="2" key="1">
    <citation type="submission" date="2020-10" db="EMBL/GenBank/DDBJ databases">
        <authorList>
            <person name="Castelo-Branco R."/>
            <person name="Eusebio N."/>
            <person name="Adriana R."/>
            <person name="Vieira A."/>
            <person name="Brugerolle De Fraissinette N."/>
            <person name="Rezende De Castro R."/>
            <person name="Schneider M.P."/>
            <person name="Vasconcelos V."/>
            <person name="Leao P.N."/>
        </authorList>
    </citation>
    <scope>NUCLEOTIDE SEQUENCE</scope>
    <source>
        <strain evidence="2">LEGE 07157</strain>
    </source>
</reference>
<dbReference type="AlphaFoldDB" id="A0A8J7DVD5"/>
<comment type="caution">
    <text evidence="2">The sequence shown here is derived from an EMBL/GenBank/DDBJ whole genome shotgun (WGS) entry which is preliminary data.</text>
</comment>
<dbReference type="Proteomes" id="UP000654482">
    <property type="component" value="Unassembled WGS sequence"/>
</dbReference>
<evidence type="ECO:0000313" key="3">
    <source>
        <dbReference type="Proteomes" id="UP000654482"/>
    </source>
</evidence>